<dbReference type="InterPro" id="IPR047865">
    <property type="entry name" value="Ribosomal_uL10_bac_type"/>
</dbReference>
<reference evidence="6 7" key="1">
    <citation type="submission" date="2015-09" db="EMBL/GenBank/DDBJ databases">
        <authorList>
            <consortium name="Pathogen Informatics"/>
        </authorList>
    </citation>
    <scope>NUCLEOTIDE SEQUENCE [LARGE SCALE GENOMIC DNA]</scope>
    <source>
        <strain evidence="6 7">2789STDY5834928</strain>
    </source>
</reference>
<dbReference type="GO" id="GO:0070180">
    <property type="term" value="F:large ribosomal subunit rRNA binding"/>
    <property type="evidence" value="ECO:0007669"/>
    <property type="project" value="UniProtKB-UniRule"/>
</dbReference>
<evidence type="ECO:0000256" key="3">
    <source>
        <dbReference type="ARBA" id="ARBA00023274"/>
    </source>
</evidence>
<sequence length="169" mass="18352">MPSEKVLQVKQNYVAELAEKLKKSACGVLVDYSGITVADDTVLRKELREAGVDYFVVKNTLLKRAAEMAGVEGIEDVLEGTTALALAEEDIVTAPKILYKQEEASNGSFSIKKGFVDGKGISKDEVVAYAKLPTKETLLAQLVFMLQSPIQKLAIAVSEIEKKQSESAE</sequence>
<keyword evidence="5" id="KW-0694">RNA-binding</keyword>
<dbReference type="CDD" id="cd05797">
    <property type="entry name" value="Ribosomal_L10"/>
    <property type="match status" value="1"/>
</dbReference>
<dbReference type="InterPro" id="IPR043141">
    <property type="entry name" value="Ribosomal_uL10-like_sf"/>
</dbReference>
<dbReference type="AlphaFoldDB" id="A0A174ZXY3"/>
<dbReference type="PROSITE" id="PS01109">
    <property type="entry name" value="RIBOSOMAL_L10"/>
    <property type="match status" value="1"/>
</dbReference>
<gene>
    <name evidence="5 6" type="primary">rplJ</name>
    <name evidence="6" type="ORF">ERS852540_01831</name>
</gene>
<dbReference type="Gene3D" id="6.10.250.290">
    <property type="match status" value="1"/>
</dbReference>
<dbReference type="Pfam" id="PF00466">
    <property type="entry name" value="Ribosomal_L10"/>
    <property type="match status" value="1"/>
</dbReference>
<evidence type="ECO:0000313" key="6">
    <source>
        <dbReference type="EMBL" id="CUQ88966.1"/>
    </source>
</evidence>
<name>A0A174ZXY3_9FIRM</name>
<dbReference type="OrthoDB" id="9808307at2"/>
<accession>A0A174ZXY3</accession>
<dbReference type="GO" id="GO:0003735">
    <property type="term" value="F:structural constituent of ribosome"/>
    <property type="evidence" value="ECO:0007669"/>
    <property type="project" value="InterPro"/>
</dbReference>
<evidence type="ECO:0000256" key="4">
    <source>
        <dbReference type="ARBA" id="ARBA00035202"/>
    </source>
</evidence>
<evidence type="ECO:0000256" key="2">
    <source>
        <dbReference type="ARBA" id="ARBA00022980"/>
    </source>
</evidence>
<dbReference type="PANTHER" id="PTHR11560">
    <property type="entry name" value="39S RIBOSOMAL PROTEIN L10, MITOCHONDRIAL"/>
    <property type="match status" value="1"/>
</dbReference>
<keyword evidence="5" id="KW-0699">rRNA-binding</keyword>
<dbReference type="InterPro" id="IPR002363">
    <property type="entry name" value="Ribosomal_uL10_CS_bac"/>
</dbReference>
<proteinExistence type="inferred from homology"/>
<comment type="subunit">
    <text evidence="5">Part of the ribosomal stalk of the 50S ribosomal subunit. The N-terminus interacts with L11 and the large rRNA to form the base of the stalk. The C-terminus forms an elongated spine to which L12 dimers bind in a sequential fashion forming a multimeric L10(L12)X complex.</text>
</comment>
<dbReference type="GO" id="GO:0015934">
    <property type="term" value="C:large ribosomal subunit"/>
    <property type="evidence" value="ECO:0007669"/>
    <property type="project" value="InterPro"/>
</dbReference>
<dbReference type="InterPro" id="IPR001790">
    <property type="entry name" value="Ribosomal_uL10"/>
</dbReference>
<dbReference type="Gene3D" id="3.30.70.1730">
    <property type="match status" value="1"/>
</dbReference>
<comment type="function">
    <text evidence="5">Forms part of the ribosomal stalk, playing a central role in the interaction of the ribosome with GTP-bound translation factors.</text>
</comment>
<keyword evidence="2 5" id="KW-0689">Ribosomal protein</keyword>
<dbReference type="NCBIfam" id="NF000955">
    <property type="entry name" value="PRK00099.1-1"/>
    <property type="match status" value="1"/>
</dbReference>
<dbReference type="Proteomes" id="UP000095662">
    <property type="component" value="Unassembled WGS sequence"/>
</dbReference>
<dbReference type="STRING" id="39492.ERS852540_01831"/>
<keyword evidence="3 5" id="KW-0687">Ribonucleoprotein</keyword>
<dbReference type="EMBL" id="CZBY01000015">
    <property type="protein sequence ID" value="CUQ88966.1"/>
    <property type="molecule type" value="Genomic_DNA"/>
</dbReference>
<evidence type="ECO:0000256" key="5">
    <source>
        <dbReference type="HAMAP-Rule" id="MF_00362"/>
    </source>
</evidence>
<dbReference type="HAMAP" id="MF_00362">
    <property type="entry name" value="Ribosomal_uL10"/>
    <property type="match status" value="1"/>
</dbReference>
<comment type="similarity">
    <text evidence="1 5">Belongs to the universal ribosomal protein uL10 family.</text>
</comment>
<dbReference type="SUPFAM" id="SSF160369">
    <property type="entry name" value="Ribosomal protein L10-like"/>
    <property type="match status" value="1"/>
</dbReference>
<protein>
    <recommendedName>
        <fullName evidence="4 5">Large ribosomal subunit protein uL10</fullName>
    </recommendedName>
</protein>
<evidence type="ECO:0000313" key="7">
    <source>
        <dbReference type="Proteomes" id="UP000095662"/>
    </source>
</evidence>
<dbReference type="GO" id="GO:0006412">
    <property type="term" value="P:translation"/>
    <property type="evidence" value="ECO:0007669"/>
    <property type="project" value="UniProtKB-UniRule"/>
</dbReference>
<evidence type="ECO:0000256" key="1">
    <source>
        <dbReference type="ARBA" id="ARBA00008889"/>
    </source>
</evidence>
<organism evidence="6 7">
    <name type="scientific">[Eubacterium] siraeum</name>
    <dbReference type="NCBI Taxonomy" id="39492"/>
    <lineage>
        <taxon>Bacteria</taxon>
        <taxon>Bacillati</taxon>
        <taxon>Bacillota</taxon>
        <taxon>Clostridia</taxon>
        <taxon>Eubacteriales</taxon>
        <taxon>Oscillospiraceae</taxon>
        <taxon>Oscillospiraceae incertae sedis</taxon>
    </lineage>
</organism>
<dbReference type="InterPro" id="IPR022973">
    <property type="entry name" value="Ribosomal_uL10_bac"/>
</dbReference>